<dbReference type="GO" id="GO:0046872">
    <property type="term" value="F:metal ion binding"/>
    <property type="evidence" value="ECO:0007669"/>
    <property type="project" value="UniProtKB-KW"/>
</dbReference>
<comment type="similarity">
    <text evidence="7">Belongs to the chloroperoxidase family.</text>
</comment>
<keyword evidence="9" id="KW-0732">Signal</keyword>
<reference evidence="11" key="1">
    <citation type="submission" date="2016-04" db="EMBL/GenBank/DDBJ databases">
        <authorList>
            <person name="Nguyen H.D."/>
            <person name="Samba Siva P."/>
            <person name="Cullis J."/>
            <person name="Levesque C.A."/>
            <person name="Hambleton S."/>
        </authorList>
    </citation>
    <scope>NUCLEOTIDE SEQUENCE</scope>
    <source>
        <strain evidence="11">DAOMC 236422</strain>
    </source>
</reference>
<dbReference type="PANTHER" id="PTHR33577">
    <property type="entry name" value="STERIGMATOCYSTIN BIOSYNTHESIS PEROXIDASE STCC-RELATED"/>
    <property type="match status" value="1"/>
</dbReference>
<dbReference type="SUPFAM" id="SSF47571">
    <property type="entry name" value="Cloroperoxidase"/>
    <property type="match status" value="1"/>
</dbReference>
<comment type="caution">
    <text evidence="11">The sequence shown here is derived from an EMBL/GenBank/DDBJ whole genome shotgun (WGS) entry which is preliminary data.</text>
</comment>
<evidence type="ECO:0000256" key="3">
    <source>
        <dbReference type="ARBA" id="ARBA00022617"/>
    </source>
</evidence>
<evidence type="ECO:0000256" key="6">
    <source>
        <dbReference type="ARBA" id="ARBA00023004"/>
    </source>
</evidence>
<feature type="chain" id="PRO_5036465371" description="Heme haloperoxidase family profile domain-containing protein" evidence="9">
    <location>
        <begin position="25"/>
        <end position="419"/>
    </location>
</feature>
<keyword evidence="2" id="KW-0575">Peroxidase</keyword>
<feature type="domain" description="Heme haloperoxidase family profile" evidence="10">
    <location>
        <begin position="83"/>
        <end position="307"/>
    </location>
</feature>
<evidence type="ECO:0000313" key="11">
    <source>
        <dbReference type="EMBL" id="KAE8266399.1"/>
    </source>
</evidence>
<keyword evidence="5" id="KW-0560">Oxidoreductase</keyword>
<reference evidence="11" key="2">
    <citation type="journal article" date="2019" name="IMA Fungus">
        <title>Genome sequencing and comparison of five Tilletia species to identify candidate genes for the detection of regulated species infecting wheat.</title>
        <authorList>
            <person name="Nguyen H.D.T."/>
            <person name="Sultana T."/>
            <person name="Kesanakurti P."/>
            <person name="Hambleton S."/>
        </authorList>
    </citation>
    <scope>NUCLEOTIDE SEQUENCE</scope>
    <source>
        <strain evidence="11">DAOMC 236422</strain>
    </source>
</reference>
<keyword evidence="6" id="KW-0408">Iron</keyword>
<keyword evidence="4" id="KW-0479">Metal-binding</keyword>
<evidence type="ECO:0000256" key="5">
    <source>
        <dbReference type="ARBA" id="ARBA00023002"/>
    </source>
</evidence>
<evidence type="ECO:0000256" key="8">
    <source>
        <dbReference type="SAM" id="MobiDB-lite"/>
    </source>
</evidence>
<dbReference type="InterPro" id="IPR000028">
    <property type="entry name" value="Chloroperoxidase"/>
</dbReference>
<evidence type="ECO:0000256" key="2">
    <source>
        <dbReference type="ARBA" id="ARBA00022559"/>
    </source>
</evidence>
<accession>A0A8X7T2T1</accession>
<organism evidence="11 12">
    <name type="scientific">Tilletia walkeri</name>
    <dbReference type="NCBI Taxonomy" id="117179"/>
    <lineage>
        <taxon>Eukaryota</taxon>
        <taxon>Fungi</taxon>
        <taxon>Dikarya</taxon>
        <taxon>Basidiomycota</taxon>
        <taxon>Ustilaginomycotina</taxon>
        <taxon>Exobasidiomycetes</taxon>
        <taxon>Tilletiales</taxon>
        <taxon>Tilletiaceae</taxon>
        <taxon>Tilletia</taxon>
    </lineage>
</organism>
<name>A0A8X7T2T1_9BASI</name>
<gene>
    <name evidence="11" type="ORF">A4X09_0g5952</name>
</gene>
<dbReference type="AlphaFoldDB" id="A0A8X7T2T1"/>
<proteinExistence type="inferred from homology"/>
<dbReference type="Proteomes" id="UP000078113">
    <property type="component" value="Unassembled WGS sequence"/>
</dbReference>
<dbReference type="EMBL" id="LWDG02000340">
    <property type="protein sequence ID" value="KAE8266399.1"/>
    <property type="molecule type" value="Genomic_DNA"/>
</dbReference>
<dbReference type="Pfam" id="PF01328">
    <property type="entry name" value="Peroxidase_2"/>
    <property type="match status" value="1"/>
</dbReference>
<evidence type="ECO:0000313" key="12">
    <source>
        <dbReference type="Proteomes" id="UP000078113"/>
    </source>
</evidence>
<evidence type="ECO:0000256" key="4">
    <source>
        <dbReference type="ARBA" id="ARBA00022723"/>
    </source>
</evidence>
<evidence type="ECO:0000256" key="7">
    <source>
        <dbReference type="ARBA" id="ARBA00025795"/>
    </source>
</evidence>
<evidence type="ECO:0000256" key="1">
    <source>
        <dbReference type="ARBA" id="ARBA00001970"/>
    </source>
</evidence>
<dbReference type="GO" id="GO:0004601">
    <property type="term" value="F:peroxidase activity"/>
    <property type="evidence" value="ECO:0007669"/>
    <property type="project" value="UniProtKB-KW"/>
</dbReference>
<keyword evidence="3" id="KW-0349">Heme</keyword>
<evidence type="ECO:0000256" key="9">
    <source>
        <dbReference type="SAM" id="SignalP"/>
    </source>
</evidence>
<feature type="signal peptide" evidence="9">
    <location>
        <begin position="1"/>
        <end position="24"/>
    </location>
</feature>
<sequence>MHAAFLVRILAVVCLAFSIAPGTAFPFYADQPRSQIVPISERASIPDPLAHTRAAQRQRILARRNEARFEKRDPAQLVRVPDSNHPYKAPTKSDKRGPCPGLNTLANHGYLPRSGIVHAHDIVEGTAAGFNLGFDLATFLALFGILVDGDPLSGMLSIGGPTKGILGGGKAGLNNHGHFEGDASLTRSDEYFNGANYQFNANLFNKLKSFNDQYGNGSATVDSLAQYRYQRFQESKADNPYFSFVFPRYFFSYAETSLVLNSFPSAAKNTSGVSTDLSDLSSFFVNQTFPDEWYRKATPFGLLDIAVGATEILTRKFVLPGQNSGKSNYVPLGLNLSADTLTPQNLGCAVYSFVVQSLAPSLLQGLVDTLLGVVDALLGDLSETLEHTFDCAPQNIKDPAATAPTTATAKATATTASKA</sequence>
<dbReference type="Gene3D" id="1.10.489.10">
    <property type="entry name" value="Chloroperoxidase-like"/>
    <property type="match status" value="1"/>
</dbReference>
<dbReference type="PROSITE" id="PS51405">
    <property type="entry name" value="HEME_HALOPEROXIDASE"/>
    <property type="match status" value="1"/>
</dbReference>
<dbReference type="InterPro" id="IPR036851">
    <property type="entry name" value="Chloroperoxidase-like_sf"/>
</dbReference>
<dbReference type="PANTHER" id="PTHR33577:SF16">
    <property type="entry name" value="HEME HALOPEROXIDASE FAMILY PROFILE DOMAIN-CONTAINING PROTEIN"/>
    <property type="match status" value="1"/>
</dbReference>
<evidence type="ECO:0000259" key="10">
    <source>
        <dbReference type="PROSITE" id="PS51405"/>
    </source>
</evidence>
<keyword evidence="12" id="KW-1185">Reference proteome</keyword>
<feature type="region of interest" description="Disordered" evidence="8">
    <location>
        <begin position="80"/>
        <end position="101"/>
    </location>
</feature>
<protein>
    <recommendedName>
        <fullName evidence="10">Heme haloperoxidase family profile domain-containing protein</fullName>
    </recommendedName>
</protein>
<comment type="cofactor">
    <cofactor evidence="1">
        <name>heme b</name>
        <dbReference type="ChEBI" id="CHEBI:60344"/>
    </cofactor>
</comment>